<dbReference type="InterPro" id="IPR026082">
    <property type="entry name" value="ABCA"/>
</dbReference>
<comment type="caution">
    <text evidence="4">The sequence shown here is derived from an EMBL/GenBank/DDBJ whole genome shotgun (WGS) entry which is preliminary data.</text>
</comment>
<dbReference type="InterPro" id="IPR027417">
    <property type="entry name" value="P-loop_NTPase"/>
</dbReference>
<dbReference type="PANTHER" id="PTHR19229:SF36">
    <property type="entry name" value="ATP-BINDING CASSETTE SUB-FAMILY A MEMBER 2"/>
    <property type="match status" value="1"/>
</dbReference>
<dbReference type="EMBL" id="CAKLBC010001189">
    <property type="protein sequence ID" value="CAH0489876.1"/>
    <property type="molecule type" value="Genomic_DNA"/>
</dbReference>
<evidence type="ECO:0000259" key="3">
    <source>
        <dbReference type="Pfam" id="PF23321"/>
    </source>
</evidence>
<dbReference type="Proteomes" id="UP001157938">
    <property type="component" value="Unassembled WGS sequence"/>
</dbReference>
<protein>
    <recommendedName>
        <fullName evidence="3">ABCA1-4-like C-terminal R2 regulatory domain-containing protein</fullName>
    </recommendedName>
</protein>
<accession>A0ABN8C9L6</accession>
<evidence type="ECO:0000313" key="4">
    <source>
        <dbReference type="EMBL" id="CAH0489876.1"/>
    </source>
</evidence>
<proteinExistence type="predicted"/>
<feature type="domain" description="ABCA1-4-like C-terminal R2 regulatory" evidence="3">
    <location>
        <begin position="204"/>
        <end position="255"/>
    </location>
</feature>
<dbReference type="Gene3D" id="3.40.50.300">
    <property type="entry name" value="P-loop containing nucleotide triphosphate hydrolases"/>
    <property type="match status" value="1"/>
</dbReference>
<dbReference type="SUPFAM" id="SSF52540">
    <property type="entry name" value="P-loop containing nucleoside triphosphate hydrolases"/>
    <property type="match status" value="1"/>
</dbReference>
<keyword evidence="1" id="KW-0813">Transport</keyword>
<dbReference type="PANTHER" id="PTHR19229">
    <property type="entry name" value="ATP-BINDING CASSETTE TRANSPORTER SUBFAMILY A ABCA"/>
    <property type="match status" value="1"/>
</dbReference>
<evidence type="ECO:0000256" key="1">
    <source>
        <dbReference type="ARBA" id="ARBA00022448"/>
    </source>
</evidence>
<name>A0ABN8C9L6_9STRA</name>
<evidence type="ECO:0000256" key="2">
    <source>
        <dbReference type="ARBA" id="ARBA00022737"/>
    </source>
</evidence>
<evidence type="ECO:0000313" key="5">
    <source>
        <dbReference type="Proteomes" id="UP001157938"/>
    </source>
</evidence>
<keyword evidence="5" id="KW-1185">Reference proteome</keyword>
<organism evidence="4 5">
    <name type="scientific">Peronospora farinosa</name>
    <dbReference type="NCBI Taxonomy" id="134698"/>
    <lineage>
        <taxon>Eukaryota</taxon>
        <taxon>Sar</taxon>
        <taxon>Stramenopiles</taxon>
        <taxon>Oomycota</taxon>
        <taxon>Peronosporomycetes</taxon>
        <taxon>Peronosporales</taxon>
        <taxon>Peronosporaceae</taxon>
        <taxon>Peronospora</taxon>
    </lineage>
</organism>
<dbReference type="InterPro" id="IPR056264">
    <property type="entry name" value="R2_ABCA1-4-like"/>
</dbReference>
<sequence length="284" mass="32430">MSTTTKVLTGKIALTNGFVTFKGYDLARDCAEARRVVEYCLQFNLLHDLLTVEKHLELYAHLKGISSDRVKSADNQKIEKLELNQATQGLSEGNKRKNINSYRIDWLFLDFLPGRACDGSRHKLAKEYIEVQRILRCNTPWSFTRPYQHSVSSLEVSNRVKEIVEGKRNGNVLQSHLETSGTIPINVFCAWWYTKDVGGALQLKFDCKFPGCQLVGHQGDHFRFQVPKQSLRPYAIFGFLDENKERLHIDVYGVSETSLEHIFNTMAVYKGDEQLQGSARYCSA</sequence>
<gene>
    <name evidence="4" type="ORF">PFR001_LOCUS5255</name>
</gene>
<dbReference type="Pfam" id="PF23321">
    <property type="entry name" value="R1_ABCA1"/>
    <property type="match status" value="1"/>
</dbReference>
<reference evidence="4 5" key="1">
    <citation type="submission" date="2021-11" db="EMBL/GenBank/DDBJ databases">
        <authorList>
            <person name="Islam A."/>
            <person name="Islam S."/>
            <person name="Flora M.S."/>
            <person name="Rahman M."/>
            <person name="Ziaur R.M."/>
            <person name="Epstein J.H."/>
            <person name="Hassan M."/>
            <person name="Klassen M."/>
            <person name="Woodard K."/>
            <person name="Webb A."/>
            <person name="Webby R.J."/>
            <person name="El Zowalaty M.E."/>
        </authorList>
    </citation>
    <scope>NUCLEOTIDE SEQUENCE [LARGE SCALE GENOMIC DNA]</scope>
    <source>
        <strain evidence="4">Pf1</strain>
    </source>
</reference>
<keyword evidence="2" id="KW-0677">Repeat</keyword>